<accession>A0A7W5BKT8</accession>
<dbReference type="EMBL" id="JACHXH010000007">
    <property type="protein sequence ID" value="MBB3134759.1"/>
    <property type="molecule type" value="Genomic_DNA"/>
</dbReference>
<protein>
    <submittedName>
        <fullName evidence="2">ABC-type sulfate transport system permease component</fullName>
    </submittedName>
</protein>
<keyword evidence="1" id="KW-0812">Transmembrane</keyword>
<evidence type="ECO:0000256" key="1">
    <source>
        <dbReference type="SAM" id="Phobius"/>
    </source>
</evidence>
<dbReference type="Proteomes" id="UP000518315">
    <property type="component" value="Unassembled WGS sequence"/>
</dbReference>
<organism evidence="2 3">
    <name type="scientific">Rhizobium pisi</name>
    <dbReference type="NCBI Taxonomy" id="574561"/>
    <lineage>
        <taxon>Bacteria</taxon>
        <taxon>Pseudomonadati</taxon>
        <taxon>Pseudomonadota</taxon>
        <taxon>Alphaproteobacteria</taxon>
        <taxon>Hyphomicrobiales</taxon>
        <taxon>Rhizobiaceae</taxon>
        <taxon>Rhizobium/Agrobacterium group</taxon>
        <taxon>Rhizobium</taxon>
    </lineage>
</organism>
<gene>
    <name evidence="2" type="ORF">FHS26_002491</name>
</gene>
<keyword evidence="1" id="KW-0472">Membrane</keyword>
<name>A0A7W5BKT8_9HYPH</name>
<feature type="transmembrane region" description="Helical" evidence="1">
    <location>
        <begin position="12"/>
        <end position="29"/>
    </location>
</feature>
<proteinExistence type="predicted"/>
<reference evidence="2 3" key="1">
    <citation type="submission" date="2020-08" db="EMBL/GenBank/DDBJ databases">
        <title>Genomic Encyclopedia of Type Strains, Phase III (KMG-III): the genomes of soil and plant-associated and newly described type strains.</title>
        <authorList>
            <person name="Whitman W."/>
        </authorList>
    </citation>
    <scope>NUCLEOTIDE SEQUENCE [LARGE SCALE GENOMIC DNA]</scope>
    <source>
        <strain evidence="2 3">CECT 4113</strain>
    </source>
</reference>
<evidence type="ECO:0000313" key="2">
    <source>
        <dbReference type="EMBL" id="MBB3134759.1"/>
    </source>
</evidence>
<comment type="caution">
    <text evidence="2">The sequence shown here is derived from an EMBL/GenBank/DDBJ whole genome shotgun (WGS) entry which is preliminary data.</text>
</comment>
<keyword evidence="1" id="KW-1133">Transmembrane helix</keyword>
<keyword evidence="3" id="KW-1185">Reference proteome</keyword>
<dbReference type="AlphaFoldDB" id="A0A7W5BKT8"/>
<evidence type="ECO:0000313" key="3">
    <source>
        <dbReference type="Proteomes" id="UP000518315"/>
    </source>
</evidence>
<sequence>MPAHVVEKAVKLPVFLPAALVGRGLFLLVERDYARKRQGDQRRIMLSGVILCCRI</sequence>